<dbReference type="RefSeq" id="WP_315605882.1">
    <property type="nucleotide sequence ID" value="NZ_CP130318.1"/>
</dbReference>
<dbReference type="InterPro" id="IPR007295">
    <property type="entry name" value="DUF402"/>
</dbReference>
<reference evidence="3 4" key="1">
    <citation type="submission" date="2022-02" db="EMBL/GenBank/DDBJ databases">
        <title>Paenibacillus sp. MBLB1776 Whole Genome Shotgun Sequencing.</title>
        <authorList>
            <person name="Hwang C.Y."/>
            <person name="Cho E.-S."/>
            <person name="Seo M.-J."/>
        </authorList>
    </citation>
    <scope>NUCLEOTIDE SEQUENCE [LARGE SCALE GENOMIC DNA]</scope>
    <source>
        <strain evidence="3 4">MBLB1776</strain>
    </source>
</reference>
<dbReference type="Gene3D" id="2.40.380.10">
    <property type="entry name" value="FomD-like"/>
    <property type="match status" value="1"/>
</dbReference>
<sequence length="182" mass="21484">MTTPPNYIIKSFKHNGRLHRMWLNNLRVPDELLGPGLADEKMIVTVNCHSRIVEADGSEWYSKNPGVSFFIPGQWYNIVALIESAGIRYYCNIASPPYVYGHVLTYIDYDLDLIRTPSGEKYLVDQEEYERHRINYHYSTAVEEKVKEGLMALTERMDRQGTPFQDREVHRYYEWWKNQTDV</sequence>
<gene>
    <name evidence="3" type="ORF">MJA45_03315</name>
</gene>
<accession>A0AA96LF47</accession>
<dbReference type="PANTHER" id="PTHR39159">
    <property type="match status" value="1"/>
</dbReference>
<evidence type="ECO:0000259" key="2">
    <source>
        <dbReference type="Pfam" id="PF04167"/>
    </source>
</evidence>
<dbReference type="Pfam" id="PF04167">
    <property type="entry name" value="DUF402"/>
    <property type="match status" value="1"/>
</dbReference>
<keyword evidence="1" id="KW-0378">Hydrolase</keyword>
<evidence type="ECO:0000256" key="1">
    <source>
        <dbReference type="ARBA" id="ARBA00022801"/>
    </source>
</evidence>
<dbReference type="KEGG" id="paun:MJA45_03315"/>
<dbReference type="InterPro" id="IPR050212">
    <property type="entry name" value="Ntdp-like"/>
</dbReference>
<dbReference type="GO" id="GO:0016787">
    <property type="term" value="F:hydrolase activity"/>
    <property type="evidence" value="ECO:0007669"/>
    <property type="project" value="UniProtKB-KW"/>
</dbReference>
<dbReference type="PANTHER" id="PTHR39159:SF1">
    <property type="entry name" value="UPF0374 PROTEIN YGAC"/>
    <property type="match status" value="1"/>
</dbReference>
<organism evidence="3 4">
    <name type="scientific">Paenibacillus aurantius</name>
    <dbReference type="NCBI Taxonomy" id="2918900"/>
    <lineage>
        <taxon>Bacteria</taxon>
        <taxon>Bacillati</taxon>
        <taxon>Bacillota</taxon>
        <taxon>Bacilli</taxon>
        <taxon>Bacillales</taxon>
        <taxon>Paenibacillaceae</taxon>
        <taxon>Paenibacillus</taxon>
    </lineage>
</organism>
<evidence type="ECO:0000313" key="4">
    <source>
        <dbReference type="Proteomes" id="UP001305702"/>
    </source>
</evidence>
<dbReference type="Proteomes" id="UP001305702">
    <property type="component" value="Chromosome"/>
</dbReference>
<name>A0AA96LF47_9BACL</name>
<dbReference type="SUPFAM" id="SSF159234">
    <property type="entry name" value="FomD-like"/>
    <property type="match status" value="1"/>
</dbReference>
<feature type="domain" description="DUF402" evidence="2">
    <location>
        <begin position="49"/>
        <end position="159"/>
    </location>
</feature>
<evidence type="ECO:0000313" key="3">
    <source>
        <dbReference type="EMBL" id="WNQ12105.1"/>
    </source>
</evidence>
<keyword evidence="4" id="KW-1185">Reference proteome</keyword>
<protein>
    <submittedName>
        <fullName evidence="3">DUF402 domain-containing protein</fullName>
    </submittedName>
</protein>
<dbReference type="AlphaFoldDB" id="A0AA96LF47"/>
<dbReference type="InterPro" id="IPR035930">
    <property type="entry name" value="FomD-like_sf"/>
</dbReference>
<proteinExistence type="predicted"/>
<dbReference type="EMBL" id="CP130318">
    <property type="protein sequence ID" value="WNQ12105.1"/>
    <property type="molecule type" value="Genomic_DNA"/>
</dbReference>